<evidence type="ECO:0000256" key="1">
    <source>
        <dbReference type="ARBA" id="ARBA00022737"/>
    </source>
</evidence>
<reference evidence="3" key="1">
    <citation type="submission" date="2021-01" db="EMBL/GenBank/DDBJ databases">
        <authorList>
            <consortium name="Genoscope - CEA"/>
            <person name="William W."/>
        </authorList>
    </citation>
    <scope>NUCLEOTIDE SEQUENCE</scope>
</reference>
<dbReference type="Proteomes" id="UP001295469">
    <property type="component" value="Chromosome C09"/>
</dbReference>
<dbReference type="InterPro" id="IPR027417">
    <property type="entry name" value="P-loop_NTPase"/>
</dbReference>
<keyword evidence="1" id="KW-0677">Repeat</keyword>
<dbReference type="InterPro" id="IPR036390">
    <property type="entry name" value="WH_DNA-bd_sf"/>
</dbReference>
<dbReference type="EMBL" id="HG994373">
    <property type="protein sequence ID" value="CAF1780299.1"/>
    <property type="molecule type" value="Genomic_DNA"/>
</dbReference>
<evidence type="ECO:0000259" key="2">
    <source>
        <dbReference type="Pfam" id="PF23282"/>
    </source>
</evidence>
<dbReference type="SUPFAM" id="SSF46785">
    <property type="entry name" value="Winged helix' DNA-binding domain"/>
    <property type="match status" value="1"/>
</dbReference>
<dbReference type="Gene3D" id="1.10.8.430">
    <property type="entry name" value="Helical domain of apoptotic protease-activating factors"/>
    <property type="match status" value="1"/>
</dbReference>
<evidence type="ECO:0000313" key="3">
    <source>
        <dbReference type="EMBL" id="CAF1780299.1"/>
    </source>
</evidence>
<accession>A0A816JH21</accession>
<name>A0A816JH21_BRANA</name>
<sequence length="344" mass="39094">MQYAFGQKSLDYGPETRTASTLHSQFSLDSGGSIEMSSFPGSEAFEIFCQYALDQKSLDYGPETRTASALRNQLSLDSGGSIEMSSLPGSDYYKFQLNYLYDFYKLAREVTELAGCLPLGLRVLGSYLRGKSRDEWENALPRLRSSLDKGIESVLMFGYNGLSDDKDRALFLYIACFFVGFEVDRVKHCLEDCDLQVDHGLLNLEQKSLIYTEDGYVKMHTLLQQLGRDIDKKESLKDPGKRQFMWDTKEISNVLGDEDTGTGKILGIKLDTFTSSWKEDIQISKSAYQGMKNLLFLVLDSDNIISKGLSCLPNKLRLIEWRRCPLPFLPCKFSCRTYHDRNQT</sequence>
<gene>
    <name evidence="3" type="ORF">DARMORV10_C09P58580.1</name>
</gene>
<dbReference type="InterPro" id="IPR042197">
    <property type="entry name" value="Apaf_helical"/>
</dbReference>
<proteinExistence type="predicted"/>
<feature type="domain" description="Disease resistance protein Roq1-like winged-helix" evidence="2">
    <location>
        <begin position="165"/>
        <end position="234"/>
    </location>
</feature>
<dbReference type="PANTHER" id="PTHR11017:SF440">
    <property type="entry name" value="RING-TYPE E3 UBIQUITIN TRANSFERASE"/>
    <property type="match status" value="1"/>
</dbReference>
<dbReference type="AlphaFoldDB" id="A0A816JH21"/>
<protein>
    <submittedName>
        <fullName evidence="3">(rape) hypothetical protein</fullName>
    </submittedName>
</protein>
<dbReference type="GO" id="GO:0006952">
    <property type="term" value="P:defense response"/>
    <property type="evidence" value="ECO:0007669"/>
    <property type="project" value="InterPro"/>
</dbReference>
<organism evidence="3">
    <name type="scientific">Brassica napus</name>
    <name type="common">Rape</name>
    <dbReference type="NCBI Taxonomy" id="3708"/>
    <lineage>
        <taxon>Eukaryota</taxon>
        <taxon>Viridiplantae</taxon>
        <taxon>Streptophyta</taxon>
        <taxon>Embryophyta</taxon>
        <taxon>Tracheophyta</taxon>
        <taxon>Spermatophyta</taxon>
        <taxon>Magnoliopsida</taxon>
        <taxon>eudicotyledons</taxon>
        <taxon>Gunneridae</taxon>
        <taxon>Pentapetalae</taxon>
        <taxon>rosids</taxon>
        <taxon>malvids</taxon>
        <taxon>Brassicales</taxon>
        <taxon>Brassicaceae</taxon>
        <taxon>Brassiceae</taxon>
        <taxon>Brassica</taxon>
    </lineage>
</organism>
<dbReference type="SUPFAM" id="SSF52540">
    <property type="entry name" value="P-loop containing nucleoside triphosphate hydrolases"/>
    <property type="match status" value="1"/>
</dbReference>
<dbReference type="PANTHER" id="PTHR11017">
    <property type="entry name" value="LEUCINE-RICH REPEAT-CONTAINING PROTEIN"/>
    <property type="match status" value="1"/>
</dbReference>
<dbReference type="Pfam" id="PF23282">
    <property type="entry name" value="WHD_ROQ1"/>
    <property type="match status" value="1"/>
</dbReference>
<dbReference type="InterPro" id="IPR044974">
    <property type="entry name" value="Disease_R_plants"/>
</dbReference>
<dbReference type="InterPro" id="IPR058192">
    <property type="entry name" value="WHD_ROQ1-like"/>
</dbReference>